<dbReference type="PANTHER" id="PTHR43298">
    <property type="entry name" value="MULTIDRUG RESISTANCE PROTEIN NORM-RELATED"/>
    <property type="match status" value="1"/>
</dbReference>
<dbReference type="InterPro" id="IPR048279">
    <property type="entry name" value="MdtK-like"/>
</dbReference>
<evidence type="ECO:0000256" key="8">
    <source>
        <dbReference type="ARBA" id="ARBA00022692"/>
    </source>
</evidence>
<dbReference type="OrthoDB" id="62420at2"/>
<keyword evidence="9 13" id="KW-1133">Transmembrane helix</keyword>
<dbReference type="PIRSF" id="PIRSF006603">
    <property type="entry name" value="DinF"/>
    <property type="match status" value="1"/>
</dbReference>
<proteinExistence type="inferred from homology"/>
<dbReference type="RefSeq" id="WP_125084800.1">
    <property type="nucleotide sequence ID" value="NZ_CP034248.1"/>
</dbReference>
<evidence type="ECO:0000256" key="12">
    <source>
        <dbReference type="ARBA" id="ARBA00031636"/>
    </source>
</evidence>
<dbReference type="PANTHER" id="PTHR43298:SF2">
    <property type="entry name" value="FMN_FAD EXPORTER YEEO-RELATED"/>
    <property type="match status" value="1"/>
</dbReference>
<evidence type="ECO:0000256" key="5">
    <source>
        <dbReference type="ARBA" id="ARBA00022448"/>
    </source>
</evidence>
<dbReference type="NCBIfam" id="TIGR00797">
    <property type="entry name" value="matE"/>
    <property type="match status" value="1"/>
</dbReference>
<keyword evidence="6" id="KW-0050">Antiport</keyword>
<evidence type="ECO:0000256" key="10">
    <source>
        <dbReference type="ARBA" id="ARBA00023065"/>
    </source>
</evidence>
<keyword evidence="5" id="KW-0813">Transport</keyword>
<evidence type="ECO:0000313" key="14">
    <source>
        <dbReference type="EMBL" id="AZK48649.1"/>
    </source>
</evidence>
<keyword evidence="10" id="KW-0406">Ion transport</keyword>
<dbReference type="Proteomes" id="UP000273145">
    <property type="component" value="Chromosome"/>
</dbReference>
<comment type="function">
    <text evidence="1">Multidrug efflux pump.</text>
</comment>
<reference evidence="14 15" key="1">
    <citation type="submission" date="2018-11" db="EMBL/GenBank/DDBJ databases">
        <title>Genome sequencing of Paenibacillus lentus DSM25539(T).</title>
        <authorList>
            <person name="Kook J.-K."/>
            <person name="Park S.-N."/>
            <person name="Lim Y.K."/>
        </authorList>
    </citation>
    <scope>NUCLEOTIDE SEQUENCE [LARGE SCALE GENOMIC DNA]</scope>
    <source>
        <strain evidence="14 15">DSM 25539</strain>
    </source>
</reference>
<feature type="transmembrane region" description="Helical" evidence="13">
    <location>
        <begin position="276"/>
        <end position="295"/>
    </location>
</feature>
<feature type="transmembrane region" description="Helical" evidence="13">
    <location>
        <begin position="369"/>
        <end position="394"/>
    </location>
</feature>
<feature type="transmembrane region" description="Helical" evidence="13">
    <location>
        <begin position="183"/>
        <end position="204"/>
    </location>
</feature>
<evidence type="ECO:0000256" key="11">
    <source>
        <dbReference type="ARBA" id="ARBA00023136"/>
    </source>
</evidence>
<evidence type="ECO:0000256" key="7">
    <source>
        <dbReference type="ARBA" id="ARBA00022475"/>
    </source>
</evidence>
<evidence type="ECO:0000256" key="6">
    <source>
        <dbReference type="ARBA" id="ARBA00022449"/>
    </source>
</evidence>
<comment type="similarity">
    <text evidence="3">Belongs to the multi antimicrobial extrusion (MATE) (TC 2.A.66.1) family.</text>
</comment>
<name>A0A3S8S0N6_9BACL</name>
<evidence type="ECO:0000256" key="13">
    <source>
        <dbReference type="SAM" id="Phobius"/>
    </source>
</evidence>
<keyword evidence="11 13" id="KW-0472">Membrane</keyword>
<dbReference type="AlphaFoldDB" id="A0A3S8S0N6"/>
<feature type="transmembrane region" description="Helical" evidence="13">
    <location>
        <begin position="151"/>
        <end position="171"/>
    </location>
</feature>
<feature type="transmembrane region" description="Helical" evidence="13">
    <location>
        <begin position="77"/>
        <end position="97"/>
    </location>
</feature>
<keyword evidence="8 13" id="KW-0812">Transmembrane</keyword>
<feature type="transmembrane region" description="Helical" evidence="13">
    <location>
        <begin position="33"/>
        <end position="57"/>
    </location>
</feature>
<dbReference type="GO" id="GO:0005886">
    <property type="term" value="C:plasma membrane"/>
    <property type="evidence" value="ECO:0007669"/>
    <property type="project" value="UniProtKB-SubCell"/>
</dbReference>
<dbReference type="KEGG" id="plen:EIM92_22735"/>
<gene>
    <name evidence="14" type="ORF">EIM92_22735</name>
</gene>
<accession>A0A3S8S0N6</accession>
<protein>
    <recommendedName>
        <fullName evidence="4">Probable multidrug resistance protein NorM</fullName>
    </recommendedName>
    <alternativeName>
        <fullName evidence="12">Multidrug-efflux transporter</fullName>
    </alternativeName>
</protein>
<comment type="subcellular location">
    <subcellularLocation>
        <location evidence="2">Cell membrane</location>
        <topology evidence="2">Multi-pass membrane protein</topology>
    </subcellularLocation>
</comment>
<evidence type="ECO:0000256" key="3">
    <source>
        <dbReference type="ARBA" id="ARBA00010199"/>
    </source>
</evidence>
<feature type="transmembrane region" description="Helical" evidence="13">
    <location>
        <begin position="334"/>
        <end position="357"/>
    </location>
</feature>
<sequence>MTQVNSIGPRIRQGSVSLLNRYFTGTSMDYKQIIAIIIPIFVDQGFIVLMSLLNTAMISSSGVAAVSAVSMVDSLNIFLINVFVAIATGGTVIVAQYKGSGNQQMVSKAATQALSAVAVISVLISILIIAFHTPTLNLLFGKAEAEVFQNARLYLIGSCISYPFIAIFQAVNGVLRGVAETKASLNLSLIMNITFLCLNILLITVMDLGVIGLIISLLLARILGMVSSLIYLLKYNQTLRVQLKNTLKLDFSIQKKIMFIGLPFAAEQMFFNGGKLLTQTFIVQLGTLAMTANAISGSISLVFQIGGGALSIAIVTVVGQCIGQRNIQDARKFIKSFLGLSTVLFVIASLILLPLFPLMVRMFSPPPEIIPTIFGLILLIAIAQPFLWSLSFVLPAALRAAGDSNFTSLSSLLSMWLFRVILGYILGITLGFGIMGVWVAMVAEWGIRGLVFAWRFKGEKWYAHKLI</sequence>
<keyword evidence="7" id="KW-1003">Cell membrane</keyword>
<evidence type="ECO:0000256" key="2">
    <source>
        <dbReference type="ARBA" id="ARBA00004651"/>
    </source>
</evidence>
<dbReference type="InterPro" id="IPR050222">
    <property type="entry name" value="MATE_MdtK"/>
</dbReference>
<feature type="transmembrane region" description="Helical" evidence="13">
    <location>
        <begin position="109"/>
        <end position="131"/>
    </location>
</feature>
<dbReference type="GO" id="GO:0006811">
    <property type="term" value="P:monoatomic ion transport"/>
    <property type="evidence" value="ECO:0007669"/>
    <property type="project" value="UniProtKB-KW"/>
</dbReference>
<evidence type="ECO:0000256" key="4">
    <source>
        <dbReference type="ARBA" id="ARBA00020268"/>
    </source>
</evidence>
<feature type="transmembrane region" description="Helical" evidence="13">
    <location>
        <begin position="210"/>
        <end position="233"/>
    </location>
</feature>
<dbReference type="GO" id="GO:0015297">
    <property type="term" value="F:antiporter activity"/>
    <property type="evidence" value="ECO:0007669"/>
    <property type="project" value="UniProtKB-KW"/>
</dbReference>
<organism evidence="14 15">
    <name type="scientific">Paenibacillus lentus</name>
    <dbReference type="NCBI Taxonomy" id="1338368"/>
    <lineage>
        <taxon>Bacteria</taxon>
        <taxon>Bacillati</taxon>
        <taxon>Bacillota</taxon>
        <taxon>Bacilli</taxon>
        <taxon>Bacillales</taxon>
        <taxon>Paenibacillaceae</taxon>
        <taxon>Paenibacillus</taxon>
    </lineage>
</organism>
<keyword evidence="15" id="KW-1185">Reference proteome</keyword>
<dbReference type="InterPro" id="IPR002528">
    <property type="entry name" value="MATE_fam"/>
</dbReference>
<dbReference type="Pfam" id="PF01554">
    <property type="entry name" value="MatE"/>
    <property type="match status" value="2"/>
</dbReference>
<evidence type="ECO:0000256" key="1">
    <source>
        <dbReference type="ARBA" id="ARBA00003408"/>
    </source>
</evidence>
<dbReference type="GO" id="GO:0042910">
    <property type="term" value="F:xenobiotic transmembrane transporter activity"/>
    <property type="evidence" value="ECO:0007669"/>
    <property type="project" value="InterPro"/>
</dbReference>
<evidence type="ECO:0000256" key="9">
    <source>
        <dbReference type="ARBA" id="ARBA00022989"/>
    </source>
</evidence>
<evidence type="ECO:0000313" key="15">
    <source>
        <dbReference type="Proteomes" id="UP000273145"/>
    </source>
</evidence>
<feature type="transmembrane region" description="Helical" evidence="13">
    <location>
        <begin position="301"/>
        <end position="322"/>
    </location>
</feature>
<dbReference type="EMBL" id="CP034248">
    <property type="protein sequence ID" value="AZK48649.1"/>
    <property type="molecule type" value="Genomic_DNA"/>
</dbReference>